<dbReference type="InterPro" id="IPR012727">
    <property type="entry name" value="Gly_oxidase_ThiO"/>
</dbReference>
<dbReference type="InterPro" id="IPR036188">
    <property type="entry name" value="FAD/NAD-bd_sf"/>
</dbReference>
<evidence type="ECO:0000259" key="4">
    <source>
        <dbReference type="Pfam" id="PF01266"/>
    </source>
</evidence>
<evidence type="ECO:0000256" key="3">
    <source>
        <dbReference type="ARBA" id="ARBA00023002"/>
    </source>
</evidence>
<sequence>MNSDSIPTPASSSHPQCLIIGGGAIGLSLAYELATHGMTVTVLDKGEVGKAASWAGAGLLPPATIGQAVEPQEQLRALSHQLHAEWSVRLREETGIDNEYERCGGYYLARKVGEAAALNTTVSQWLEEGIAVERITSDELHARLPDLAPEMKAKAAYHLPDEAIVRNPRHLQALQKACSLRGVAFVETAEAIDFELSGDRITAVRTPEARISADQYCIAAGAWSQRLTDALLARVGFSHAAKTPDIEPIRGQMLLLDAGVRFLSTPINEGPRYLVPRRDGLVLVGSTVEEAGFDCSTTVEIARELREFACQLVPRLEAAEVRQSWAGLRPASIDGIPYIGAVPGIANAYAAAGHFRSGLHLSPATAVLLGRLIRGVDVDFDLSPFRLDRS</sequence>
<dbReference type="GO" id="GO:0043799">
    <property type="term" value="F:glycine oxidase activity"/>
    <property type="evidence" value="ECO:0007669"/>
    <property type="project" value="UniProtKB-EC"/>
</dbReference>
<dbReference type="PANTHER" id="PTHR13847">
    <property type="entry name" value="SARCOSINE DEHYDROGENASE-RELATED"/>
    <property type="match status" value="1"/>
</dbReference>
<dbReference type="Proteomes" id="UP001139103">
    <property type="component" value="Unassembled WGS sequence"/>
</dbReference>
<feature type="domain" description="FAD dependent oxidoreductase" evidence="4">
    <location>
        <begin position="18"/>
        <end position="370"/>
    </location>
</feature>
<organism evidence="5 6">
    <name type="scientific">Blastopirellula sediminis</name>
    <dbReference type="NCBI Taxonomy" id="2894196"/>
    <lineage>
        <taxon>Bacteria</taxon>
        <taxon>Pseudomonadati</taxon>
        <taxon>Planctomycetota</taxon>
        <taxon>Planctomycetia</taxon>
        <taxon>Pirellulales</taxon>
        <taxon>Pirellulaceae</taxon>
        <taxon>Blastopirellula</taxon>
    </lineage>
</organism>
<name>A0A9X1MUG3_9BACT</name>
<keyword evidence="6" id="KW-1185">Reference proteome</keyword>
<comment type="caution">
    <text evidence="5">The sequence shown here is derived from an EMBL/GenBank/DDBJ whole genome shotgun (WGS) entry which is preliminary data.</text>
</comment>
<dbReference type="AlphaFoldDB" id="A0A9X1MUG3"/>
<comment type="pathway">
    <text evidence="1">Cofactor biosynthesis; thiamine diphosphate biosynthesis.</text>
</comment>
<dbReference type="Gene3D" id="3.30.9.10">
    <property type="entry name" value="D-Amino Acid Oxidase, subunit A, domain 2"/>
    <property type="match status" value="1"/>
</dbReference>
<dbReference type="RefSeq" id="WP_230224450.1">
    <property type="nucleotide sequence ID" value="NZ_JAJKFT010000010.1"/>
</dbReference>
<gene>
    <name evidence="5" type="primary">thiO</name>
    <name evidence="5" type="ORF">LOC68_25775</name>
</gene>
<evidence type="ECO:0000313" key="5">
    <source>
        <dbReference type="EMBL" id="MCC9631819.1"/>
    </source>
</evidence>
<dbReference type="NCBIfam" id="TIGR02352">
    <property type="entry name" value="thiamin_ThiO"/>
    <property type="match status" value="1"/>
</dbReference>
<dbReference type="EC" id="1.4.3.19" evidence="5"/>
<dbReference type="PANTHER" id="PTHR13847:SF289">
    <property type="entry name" value="GLYCINE OXIDASE"/>
    <property type="match status" value="1"/>
</dbReference>
<dbReference type="InterPro" id="IPR006076">
    <property type="entry name" value="FAD-dep_OxRdtase"/>
</dbReference>
<proteinExistence type="predicted"/>
<dbReference type="GO" id="GO:0050660">
    <property type="term" value="F:flavin adenine dinucleotide binding"/>
    <property type="evidence" value="ECO:0007669"/>
    <property type="project" value="InterPro"/>
</dbReference>
<dbReference type="Pfam" id="PF01266">
    <property type="entry name" value="DAO"/>
    <property type="match status" value="1"/>
</dbReference>
<evidence type="ECO:0000256" key="1">
    <source>
        <dbReference type="ARBA" id="ARBA00004948"/>
    </source>
</evidence>
<dbReference type="SUPFAM" id="SSF54373">
    <property type="entry name" value="FAD-linked reductases, C-terminal domain"/>
    <property type="match status" value="1"/>
</dbReference>
<dbReference type="Gene3D" id="3.50.50.60">
    <property type="entry name" value="FAD/NAD(P)-binding domain"/>
    <property type="match status" value="1"/>
</dbReference>
<dbReference type="GO" id="GO:0005737">
    <property type="term" value="C:cytoplasm"/>
    <property type="evidence" value="ECO:0007669"/>
    <property type="project" value="TreeGrafter"/>
</dbReference>
<protein>
    <submittedName>
        <fullName evidence="5">Glycine oxidase ThiO</fullName>
        <ecNumber evidence="5">1.4.3.19</ecNumber>
    </submittedName>
</protein>
<evidence type="ECO:0000313" key="6">
    <source>
        <dbReference type="Proteomes" id="UP001139103"/>
    </source>
</evidence>
<accession>A0A9X1MUG3</accession>
<dbReference type="EMBL" id="JAJKFT010000010">
    <property type="protein sequence ID" value="MCC9631819.1"/>
    <property type="molecule type" value="Genomic_DNA"/>
</dbReference>
<evidence type="ECO:0000256" key="2">
    <source>
        <dbReference type="ARBA" id="ARBA00022977"/>
    </source>
</evidence>
<keyword evidence="3 5" id="KW-0560">Oxidoreductase</keyword>
<reference evidence="5" key="1">
    <citation type="submission" date="2021-11" db="EMBL/GenBank/DDBJ databases">
        <title>Genome sequence.</title>
        <authorList>
            <person name="Sun Q."/>
        </authorList>
    </citation>
    <scope>NUCLEOTIDE SEQUENCE</scope>
    <source>
        <strain evidence="5">JC732</strain>
    </source>
</reference>
<keyword evidence="2" id="KW-0784">Thiamine biosynthesis</keyword>
<dbReference type="GO" id="GO:0009228">
    <property type="term" value="P:thiamine biosynthetic process"/>
    <property type="evidence" value="ECO:0007669"/>
    <property type="project" value="UniProtKB-KW"/>
</dbReference>
<dbReference type="SUPFAM" id="SSF51905">
    <property type="entry name" value="FAD/NAD(P)-binding domain"/>
    <property type="match status" value="1"/>
</dbReference>